<feature type="region of interest" description="Disordered" evidence="12">
    <location>
        <begin position="756"/>
        <end position="786"/>
    </location>
</feature>
<dbReference type="FunFam" id="1.20.120.1790:FF:000001">
    <property type="entry name" value="roquin-1 isoform X1"/>
    <property type="match status" value="1"/>
</dbReference>
<dbReference type="InterPro" id="IPR013083">
    <property type="entry name" value="Znf_RING/FYVE/PHD"/>
</dbReference>
<evidence type="ECO:0000256" key="6">
    <source>
        <dbReference type="ARBA" id="ARBA00022679"/>
    </source>
</evidence>
<evidence type="ECO:0000256" key="10">
    <source>
        <dbReference type="ARBA" id="ARBA00022884"/>
    </source>
</evidence>
<evidence type="ECO:0000256" key="12">
    <source>
        <dbReference type="SAM" id="MobiDB-lite"/>
    </source>
</evidence>
<evidence type="ECO:0000256" key="8">
    <source>
        <dbReference type="ARBA" id="ARBA00022771"/>
    </source>
</evidence>
<proteinExistence type="predicted"/>
<dbReference type="PANTHER" id="PTHR13139:SF6">
    <property type="entry name" value="ROQUIN-1"/>
    <property type="match status" value="1"/>
</dbReference>
<feature type="compositionally biased region" description="Low complexity" evidence="12">
    <location>
        <begin position="892"/>
        <end position="908"/>
    </location>
</feature>
<dbReference type="FunFam" id="4.10.1000.10:FF:000004">
    <property type="entry name" value="roquin-1 isoform X2"/>
    <property type="match status" value="1"/>
</dbReference>
<dbReference type="GO" id="GO:0003729">
    <property type="term" value="F:mRNA binding"/>
    <property type="evidence" value="ECO:0007669"/>
    <property type="project" value="TreeGrafter"/>
</dbReference>
<sequence length="954" mass="105245">MPVQAPQWTEFLLCPICTQTFEETVRRPISLGCGHTVCKMCLNKLHRKACPFDQTAISTDIEQLPVNTALLQLVGGQVPKVQPVALITSPEDSQHYEEARQCVEELALYLKPLSNTRGVGLSSTAQSMLSRPMQRKLVTLVHCQLVEEEGRVRAMRAARSLGERTVTELILQHQNPQQLSSNLWAAVRARGCQFLGPAMQEEALKLVLLALEDGSALSRKVLVLFVVQRLEPRFPQASKTSIGHVVQLLYRASCFKVTKRDEDSSLMQLKEEFRTYEALRREHDSQIVQIAMEGGLRIAPDQWSSLLYGDQSHKSHMQSIIDKLQTPASFAQSVQELTIALQRTGDPANLNRLRPHLELLANIDPSPDAPPPTWEQLEKGLVAVKTVVHGLVDFIQNHSKKGADPQQPPQHSKYKTYMCRDMKQKGGCPRGASCTFAHSQEELEKYRKMNKRLAARLPGSGGLMSDEGLPLDVAVTRKPSPLTNGSGGPSLPQLIARGTDTVPYELLRKPMKMDGGSPRYPYQQPPQYVPRDYMRNPPPPSESGPPYQDPYSGYGPPERSYQAPHSGPPFSYPHPPHHDRGRHGNYTGPPPPPQPYPSQRDGLVRMSPAPLDMPPPSAGQANSLYHQEPSSRDRYPPDGYYTPGAQPPPMRAYVRGPSYSSSQPSLDYLHRRRQELLSQLEERKVISPPPFAASPTLPHPFPSDYPPEVKPDYAGQYSPWSCETIGSYIGTKDAKPKDVMVPGTMDMMNAEAKGLREPSLEAPRRGAEVKDDDPIIPFGPQPTVSRFGAISRTSKTGYQTTGPVQAMASTPQNPTEYTYGSHGGWGGASYPSHQTASSSQGHFSERFSISRSVSPARNVQIAHSSPSLPVRLSQAANNSLLLQREANALAGQPVQPGQGQATAAQQQPKWPAVGASTTAVSSEQLSLELHQVEREIGKRTREMALVRGWGWAVN</sequence>
<gene>
    <name evidence="15" type="primary">rc3h1b</name>
</gene>
<dbReference type="InterPro" id="IPR027370">
    <property type="entry name" value="Znf-RING_euk"/>
</dbReference>
<feature type="compositionally biased region" description="Basic and acidic residues" evidence="12">
    <location>
        <begin position="756"/>
        <end position="773"/>
    </location>
</feature>
<keyword evidence="8 11" id="KW-0863">Zinc-finger</keyword>
<evidence type="ECO:0000256" key="7">
    <source>
        <dbReference type="ARBA" id="ARBA00022723"/>
    </source>
</evidence>
<dbReference type="InterPro" id="IPR036855">
    <property type="entry name" value="Znf_CCCH_sf"/>
</dbReference>
<evidence type="ECO:0000256" key="3">
    <source>
        <dbReference type="ARBA" id="ARBA00004906"/>
    </source>
</evidence>
<dbReference type="PROSITE" id="PS50089">
    <property type="entry name" value="ZF_RING_2"/>
    <property type="match status" value="1"/>
</dbReference>
<dbReference type="GO" id="GO:0008270">
    <property type="term" value="F:zinc ion binding"/>
    <property type="evidence" value="ECO:0007669"/>
    <property type="project" value="UniProtKB-KW"/>
</dbReference>
<dbReference type="Gene3D" id="3.30.40.10">
    <property type="entry name" value="Zinc/RING finger domain, C3HC4 (zinc finger)"/>
    <property type="match status" value="1"/>
</dbReference>
<evidence type="ECO:0000256" key="4">
    <source>
        <dbReference type="ARBA" id="ARBA00012483"/>
    </source>
</evidence>
<dbReference type="GO" id="GO:0000209">
    <property type="term" value="P:protein polyubiquitination"/>
    <property type="evidence" value="ECO:0007669"/>
    <property type="project" value="TreeGrafter"/>
</dbReference>
<keyword evidence="10" id="KW-0694">RNA-binding</keyword>
<evidence type="ECO:0000259" key="14">
    <source>
        <dbReference type="PROSITE" id="PS50103"/>
    </source>
</evidence>
<dbReference type="SMART" id="SM00184">
    <property type="entry name" value="RING"/>
    <property type="match status" value="1"/>
</dbReference>
<feature type="zinc finger region" description="C3H1-type" evidence="11">
    <location>
        <begin position="413"/>
        <end position="441"/>
    </location>
</feature>
<dbReference type="InterPro" id="IPR048575">
    <property type="entry name" value="Roquin_1_2-like_ROQ"/>
</dbReference>
<dbReference type="Gene3D" id="1.20.120.1790">
    <property type="match status" value="1"/>
</dbReference>
<dbReference type="CDD" id="cd16781">
    <property type="entry name" value="mRING-HC-C3HC3D_Roquin1"/>
    <property type="match status" value="1"/>
</dbReference>
<feature type="region of interest" description="Disordered" evidence="12">
    <location>
        <begin position="477"/>
        <end position="496"/>
    </location>
</feature>
<accession>A0A8C2ZWV4</accession>
<reference evidence="15" key="1">
    <citation type="submission" date="2025-08" db="UniProtKB">
        <authorList>
            <consortium name="Ensembl"/>
        </authorList>
    </citation>
    <scope>IDENTIFICATION</scope>
</reference>
<dbReference type="FunFam" id="3.30.40.10:FF:000047">
    <property type="entry name" value="Roquin-2 isoform 1"/>
    <property type="match status" value="1"/>
</dbReference>
<reference evidence="15" key="2">
    <citation type="submission" date="2025-09" db="UniProtKB">
        <authorList>
            <consortium name="Ensembl"/>
        </authorList>
    </citation>
    <scope>IDENTIFICATION</scope>
</reference>
<dbReference type="GO" id="GO:0000288">
    <property type="term" value="P:nuclear-transcribed mRNA catabolic process, deadenylation-dependent decay"/>
    <property type="evidence" value="ECO:0007669"/>
    <property type="project" value="TreeGrafter"/>
</dbReference>
<dbReference type="GO" id="GO:0010494">
    <property type="term" value="C:cytoplasmic stress granule"/>
    <property type="evidence" value="ECO:0007669"/>
    <property type="project" value="TreeGrafter"/>
</dbReference>
<dbReference type="Ensembl" id="ENSCLMT00005035113.1">
    <property type="protein sequence ID" value="ENSCLMP00005033724.1"/>
    <property type="gene ID" value="ENSCLMG00005016159.1"/>
</dbReference>
<dbReference type="InterPro" id="IPR017907">
    <property type="entry name" value="Znf_RING_CS"/>
</dbReference>
<evidence type="ECO:0000256" key="9">
    <source>
        <dbReference type="ARBA" id="ARBA00022833"/>
    </source>
</evidence>
<dbReference type="PROSITE" id="PS50103">
    <property type="entry name" value="ZF_C3H1"/>
    <property type="match status" value="1"/>
</dbReference>
<comment type="catalytic activity">
    <reaction evidence="1">
        <text>S-ubiquitinyl-[E2 ubiquitin-conjugating enzyme]-L-cysteine + [acceptor protein]-L-lysine = [E2 ubiquitin-conjugating enzyme]-L-cysteine + N(6)-ubiquitinyl-[acceptor protein]-L-lysine.</text>
        <dbReference type="EC" id="2.3.2.27"/>
    </reaction>
</comment>
<dbReference type="SUPFAM" id="SSF90229">
    <property type="entry name" value="CCCH zinc finger"/>
    <property type="match status" value="1"/>
</dbReference>
<dbReference type="GO" id="GO:0035613">
    <property type="term" value="F:RNA stem-loop binding"/>
    <property type="evidence" value="ECO:0007669"/>
    <property type="project" value="TreeGrafter"/>
</dbReference>
<dbReference type="EC" id="2.3.2.27" evidence="4"/>
<keyword evidence="9 11" id="KW-0862">Zinc</keyword>
<dbReference type="PANTHER" id="PTHR13139">
    <property type="entry name" value="RING FINGER AND CCCH-TYPE ZINC FINGER DOMAIN-CONTAINING PROTEIN"/>
    <property type="match status" value="1"/>
</dbReference>
<dbReference type="InterPro" id="IPR052249">
    <property type="entry name" value="Roquin_domain"/>
</dbReference>
<feature type="region of interest" description="Disordered" evidence="12">
    <location>
        <begin position="892"/>
        <end position="917"/>
    </location>
</feature>
<dbReference type="GO" id="GO:0003725">
    <property type="term" value="F:double-stranded RNA binding"/>
    <property type="evidence" value="ECO:0007669"/>
    <property type="project" value="TreeGrafter"/>
</dbReference>
<feature type="domain" description="RING-type" evidence="13">
    <location>
        <begin position="14"/>
        <end position="54"/>
    </location>
</feature>
<evidence type="ECO:0000256" key="5">
    <source>
        <dbReference type="ARBA" id="ARBA00022490"/>
    </source>
</evidence>
<comment type="subcellular location">
    <subcellularLocation>
        <location evidence="2">Cytoplasm</location>
        <location evidence="2">P-body</location>
    </subcellularLocation>
</comment>
<dbReference type="InterPro" id="IPR001841">
    <property type="entry name" value="Znf_RING"/>
</dbReference>
<name>A0A8C2ZWV4_CYCLU</name>
<dbReference type="GO" id="GO:0000932">
    <property type="term" value="C:P-body"/>
    <property type="evidence" value="ECO:0007669"/>
    <property type="project" value="UniProtKB-SubCell"/>
</dbReference>
<dbReference type="PROSITE" id="PS00518">
    <property type="entry name" value="ZF_RING_1"/>
    <property type="match status" value="1"/>
</dbReference>
<dbReference type="Pfam" id="PF13445">
    <property type="entry name" value="zf-RING_UBOX"/>
    <property type="match status" value="1"/>
</dbReference>
<dbReference type="GeneTree" id="ENSGT00940000157143"/>
<comment type="pathway">
    <text evidence="3">Protein modification; protein ubiquitination.</text>
</comment>
<evidence type="ECO:0000313" key="15">
    <source>
        <dbReference type="Ensembl" id="ENSCLMP00005033724.1"/>
    </source>
</evidence>
<protein>
    <recommendedName>
        <fullName evidence="4">RING-type E3 ubiquitin transferase</fullName>
        <ecNumber evidence="4">2.3.2.27</ecNumber>
    </recommendedName>
</protein>
<dbReference type="SUPFAM" id="SSF57850">
    <property type="entry name" value="RING/U-box"/>
    <property type="match status" value="1"/>
</dbReference>
<dbReference type="Pfam" id="PF18386">
    <property type="entry name" value="ROQ_II"/>
    <property type="match status" value="1"/>
</dbReference>
<dbReference type="AlphaFoldDB" id="A0A8C2ZWV4"/>
<evidence type="ECO:0000256" key="2">
    <source>
        <dbReference type="ARBA" id="ARBA00004201"/>
    </source>
</evidence>
<evidence type="ECO:0000259" key="13">
    <source>
        <dbReference type="PROSITE" id="PS50089"/>
    </source>
</evidence>
<dbReference type="InterPro" id="IPR041523">
    <property type="entry name" value="ROQ_II"/>
</dbReference>
<dbReference type="InterPro" id="IPR000571">
    <property type="entry name" value="Znf_CCCH"/>
</dbReference>
<dbReference type="GO" id="GO:0006511">
    <property type="term" value="P:ubiquitin-dependent protein catabolic process"/>
    <property type="evidence" value="ECO:0007669"/>
    <property type="project" value="TreeGrafter"/>
</dbReference>
<dbReference type="Proteomes" id="UP000694565">
    <property type="component" value="Unplaced"/>
</dbReference>
<dbReference type="GO" id="GO:0061630">
    <property type="term" value="F:ubiquitin protein ligase activity"/>
    <property type="evidence" value="ECO:0007669"/>
    <property type="project" value="UniProtKB-EC"/>
</dbReference>
<keyword evidence="5" id="KW-0963">Cytoplasm</keyword>
<organism evidence="15 16">
    <name type="scientific">Cyclopterus lumpus</name>
    <name type="common">Lumpsucker</name>
    <dbReference type="NCBI Taxonomy" id="8103"/>
    <lineage>
        <taxon>Eukaryota</taxon>
        <taxon>Metazoa</taxon>
        <taxon>Chordata</taxon>
        <taxon>Craniata</taxon>
        <taxon>Vertebrata</taxon>
        <taxon>Euteleostomi</taxon>
        <taxon>Actinopterygii</taxon>
        <taxon>Neopterygii</taxon>
        <taxon>Teleostei</taxon>
        <taxon>Neoteleostei</taxon>
        <taxon>Acanthomorphata</taxon>
        <taxon>Eupercaria</taxon>
        <taxon>Perciformes</taxon>
        <taxon>Cottioidei</taxon>
        <taxon>Cottales</taxon>
        <taxon>Cyclopteridae</taxon>
        <taxon>Cyclopterus</taxon>
    </lineage>
</organism>
<feature type="domain" description="C3H1-type" evidence="14">
    <location>
        <begin position="413"/>
        <end position="441"/>
    </location>
</feature>
<keyword evidence="7 11" id="KW-0479">Metal-binding</keyword>
<dbReference type="Gene3D" id="4.10.1000.10">
    <property type="entry name" value="Zinc finger, CCCH-type"/>
    <property type="match status" value="1"/>
</dbReference>
<evidence type="ECO:0000313" key="16">
    <source>
        <dbReference type="Proteomes" id="UP000694565"/>
    </source>
</evidence>
<keyword evidence="6" id="KW-0808">Transferase</keyword>
<feature type="region of interest" description="Disordered" evidence="12">
    <location>
        <begin position="509"/>
        <end position="652"/>
    </location>
</feature>
<evidence type="ECO:0000256" key="1">
    <source>
        <dbReference type="ARBA" id="ARBA00000900"/>
    </source>
</evidence>
<dbReference type="Pfam" id="PF21206">
    <property type="entry name" value="Roquin_1_2-like_ROQ"/>
    <property type="match status" value="1"/>
</dbReference>
<keyword evidence="16" id="KW-1185">Reference proteome</keyword>
<evidence type="ECO:0000256" key="11">
    <source>
        <dbReference type="PROSITE-ProRule" id="PRU00723"/>
    </source>
</evidence>
<dbReference type="SMART" id="SM00356">
    <property type="entry name" value="ZnF_C3H1"/>
    <property type="match status" value="1"/>
</dbReference>